<dbReference type="InterPro" id="IPR011009">
    <property type="entry name" value="Kinase-like_dom_sf"/>
</dbReference>
<feature type="binding site" evidence="13">
    <location>
        <position position="398"/>
    </location>
    <ligand>
        <name>ATP</name>
        <dbReference type="ChEBI" id="CHEBI:30616"/>
    </ligand>
</feature>
<dbReference type="PROSITE" id="PS50011">
    <property type="entry name" value="PROTEIN_KINASE_DOM"/>
    <property type="match status" value="1"/>
</dbReference>
<dbReference type="Pfam" id="PF07714">
    <property type="entry name" value="PK_Tyr_Ser-Thr"/>
    <property type="match status" value="1"/>
</dbReference>
<evidence type="ECO:0000259" key="16">
    <source>
        <dbReference type="PROSITE" id="PS50011"/>
    </source>
</evidence>
<keyword evidence="19" id="KW-1185">Reference proteome</keyword>
<evidence type="ECO:0000259" key="17">
    <source>
        <dbReference type="PROSITE" id="PS51473"/>
    </source>
</evidence>
<comment type="caution">
    <text evidence="18">The sequence shown here is derived from an EMBL/GenBank/DDBJ whole genome shotgun (WGS) entry which is preliminary data.</text>
</comment>
<dbReference type="Gene3D" id="3.30.430.20">
    <property type="entry name" value="Gnk2 domain, C-X8-C-X2-C motif"/>
    <property type="match status" value="2"/>
</dbReference>
<evidence type="ECO:0000256" key="14">
    <source>
        <dbReference type="SAM" id="MobiDB-lite"/>
    </source>
</evidence>
<evidence type="ECO:0000256" key="15">
    <source>
        <dbReference type="SAM" id="Phobius"/>
    </source>
</evidence>
<dbReference type="AlphaFoldDB" id="A0AAD5W9F5"/>
<proteinExistence type="predicted"/>
<evidence type="ECO:0000313" key="19">
    <source>
        <dbReference type="Proteomes" id="UP001210211"/>
    </source>
</evidence>
<feature type="domain" description="Protein kinase" evidence="16">
    <location>
        <begin position="370"/>
        <end position="647"/>
    </location>
</feature>
<feature type="domain" description="Gnk2-homologous" evidence="17">
    <location>
        <begin position="144"/>
        <end position="257"/>
    </location>
</feature>
<dbReference type="PROSITE" id="PS51473">
    <property type="entry name" value="GNK2"/>
    <property type="match status" value="2"/>
</dbReference>
<keyword evidence="11 15" id="KW-0472">Membrane</keyword>
<dbReference type="GO" id="GO:0005886">
    <property type="term" value="C:plasma membrane"/>
    <property type="evidence" value="ECO:0007669"/>
    <property type="project" value="TreeGrafter"/>
</dbReference>
<reference evidence="18 19" key="1">
    <citation type="journal article" date="2022" name="Cell">
        <title>Repeat-based holocentromeres influence genome architecture and karyotype evolution.</title>
        <authorList>
            <person name="Hofstatter P.G."/>
            <person name="Thangavel G."/>
            <person name="Lux T."/>
            <person name="Neumann P."/>
            <person name="Vondrak T."/>
            <person name="Novak P."/>
            <person name="Zhang M."/>
            <person name="Costa L."/>
            <person name="Castellani M."/>
            <person name="Scott A."/>
            <person name="Toegelov H."/>
            <person name="Fuchs J."/>
            <person name="Mata-Sucre Y."/>
            <person name="Dias Y."/>
            <person name="Vanzela A.L.L."/>
            <person name="Huettel B."/>
            <person name="Almeida C.C.S."/>
            <person name="Simkova H."/>
            <person name="Souza G."/>
            <person name="Pedrosa-Harand A."/>
            <person name="Macas J."/>
            <person name="Mayer K.F.X."/>
            <person name="Houben A."/>
            <person name="Marques A."/>
        </authorList>
    </citation>
    <scope>NUCLEOTIDE SEQUENCE [LARGE SCALE GENOMIC DNA]</scope>
    <source>
        <strain evidence="18">RhyTen1mFocal</strain>
    </source>
</reference>
<dbReference type="PROSITE" id="PS00108">
    <property type="entry name" value="PROTEIN_KINASE_ST"/>
    <property type="match status" value="1"/>
</dbReference>
<name>A0AAD5W9F5_9POAL</name>
<feature type="region of interest" description="Disordered" evidence="14">
    <location>
        <begin position="668"/>
        <end position="702"/>
    </location>
</feature>
<keyword evidence="2" id="KW-0723">Serine/threonine-protein kinase</keyword>
<dbReference type="PANTHER" id="PTHR27002:SF1040">
    <property type="entry name" value="OS07G0538400 PROTEIN"/>
    <property type="match status" value="1"/>
</dbReference>
<evidence type="ECO:0000313" key="18">
    <source>
        <dbReference type="EMBL" id="KAJ3684244.1"/>
    </source>
</evidence>
<keyword evidence="5" id="KW-0732">Signal</keyword>
<dbReference type="SMART" id="SM00220">
    <property type="entry name" value="S_TKc"/>
    <property type="match status" value="1"/>
</dbReference>
<dbReference type="InterPro" id="IPR008271">
    <property type="entry name" value="Ser/Thr_kinase_AS"/>
</dbReference>
<dbReference type="PROSITE" id="PS00107">
    <property type="entry name" value="PROTEIN_KINASE_ATP"/>
    <property type="match status" value="1"/>
</dbReference>
<keyword evidence="6" id="KW-0677">Repeat</keyword>
<feature type="compositionally biased region" description="Polar residues" evidence="14">
    <location>
        <begin position="686"/>
        <end position="695"/>
    </location>
</feature>
<evidence type="ECO:0000256" key="4">
    <source>
        <dbReference type="ARBA" id="ARBA00022692"/>
    </source>
</evidence>
<dbReference type="Gene3D" id="1.10.510.10">
    <property type="entry name" value="Transferase(Phosphotransferase) domain 1"/>
    <property type="match status" value="1"/>
</dbReference>
<dbReference type="FunFam" id="1.10.510.10:FF:000384">
    <property type="entry name" value="G-type lectin S-receptor-like serine/threonine-protein kinase"/>
    <property type="match status" value="1"/>
</dbReference>
<dbReference type="FunFam" id="3.30.200.20:FF:000142">
    <property type="entry name" value="Cysteine-rich receptor-like protein kinase 10"/>
    <property type="match status" value="1"/>
</dbReference>
<dbReference type="Proteomes" id="UP001210211">
    <property type="component" value="Unassembled WGS sequence"/>
</dbReference>
<sequence length="702" mass="77560">MFETHVLIENIMLQASLSIFLLCTYLVLTLIPIQAHAGFVAAHCSATDTYASGSPFESNLQSLLNFLYTNATFHGGFNSFTLSNEPDKVYGLLMCFADDLSQDSCWGCLQDAITEAQRRCPGNATASIHYDGCILRYSRKDFRSQAAYFNDNDCIANGNSTFNEASKNLVTKLISNASIGAEKDPKLIAYRETKTNTRNISVFVQCTTDLSQDGCRQCIQGAVVNANGFSTCSRNLTSTGIRLWFGSCYIRYESYYLTLVTFPDAAGTGSTLSGTAVSPIVGPAPSPVATPARGSKSNSNVVIVVSTVVTSLIAGLVAVGLCVWRMCRARKNDEEHQQETVETEFKYILNPNAEYQVFNFTILKVATDDFSDMHKLGNGGFGSVYKGILPDGREIAVKRLAGGSDQGITEFKNEVDFLAKLKHKNLVQLLGCCITNQEKVLCYEYLPNGSLDKILFAKDASRRAELCWKLRYKIIEGICHGLHYLHEESRLKIIHRDLKVSNILLDKDMNPKIADFGLARFFEEEETHKDTNILAGTFGYMAPEYIFYGNFSIKSDVYSFGILLLEILTGQKNSSFVGSGRISNFIEHALIHWNNNTISQLKDPALEDDCVEEVKRCAHIALLCVHEDPINRPTMATIRNMLGIPSLTIPDLPSVWSPFGQLNFPISSESSTTKTLTNKSKDESSKGTTNESECSSLIDGSR</sequence>
<dbReference type="CDD" id="cd14066">
    <property type="entry name" value="STKc_IRAK"/>
    <property type="match status" value="1"/>
</dbReference>
<keyword evidence="4 15" id="KW-0812">Transmembrane</keyword>
<dbReference type="Gene3D" id="3.30.200.20">
    <property type="entry name" value="Phosphorylase Kinase, domain 1"/>
    <property type="match status" value="1"/>
</dbReference>
<dbReference type="GO" id="GO:0004674">
    <property type="term" value="F:protein serine/threonine kinase activity"/>
    <property type="evidence" value="ECO:0007669"/>
    <property type="project" value="UniProtKB-KW"/>
</dbReference>
<evidence type="ECO:0000256" key="12">
    <source>
        <dbReference type="ARBA" id="ARBA00023180"/>
    </source>
</evidence>
<gene>
    <name evidence="18" type="ORF">LUZ61_013408</name>
</gene>
<dbReference type="CDD" id="cd23509">
    <property type="entry name" value="Gnk2-like"/>
    <property type="match status" value="2"/>
</dbReference>
<dbReference type="InterPro" id="IPR017441">
    <property type="entry name" value="Protein_kinase_ATP_BS"/>
</dbReference>
<evidence type="ECO:0000256" key="3">
    <source>
        <dbReference type="ARBA" id="ARBA00022679"/>
    </source>
</evidence>
<keyword evidence="3" id="KW-0808">Transferase</keyword>
<keyword evidence="10 15" id="KW-1133">Transmembrane helix</keyword>
<dbReference type="Pfam" id="PF01657">
    <property type="entry name" value="Stress-antifung"/>
    <property type="match status" value="2"/>
</dbReference>
<keyword evidence="9 13" id="KW-0067">ATP-binding</keyword>
<feature type="compositionally biased region" description="Low complexity" evidence="14">
    <location>
        <begin position="668"/>
        <end position="678"/>
    </location>
</feature>
<dbReference type="InterPro" id="IPR038408">
    <property type="entry name" value="GNK2_sf"/>
</dbReference>
<dbReference type="SUPFAM" id="SSF56112">
    <property type="entry name" value="Protein kinase-like (PK-like)"/>
    <property type="match status" value="1"/>
</dbReference>
<dbReference type="EMBL" id="JAMRDG010000002">
    <property type="protein sequence ID" value="KAJ3684244.1"/>
    <property type="molecule type" value="Genomic_DNA"/>
</dbReference>
<feature type="transmembrane region" description="Helical" evidence="15">
    <location>
        <begin position="12"/>
        <end position="33"/>
    </location>
</feature>
<evidence type="ECO:0000256" key="8">
    <source>
        <dbReference type="ARBA" id="ARBA00022777"/>
    </source>
</evidence>
<keyword evidence="8" id="KW-0418">Kinase</keyword>
<evidence type="ECO:0000256" key="6">
    <source>
        <dbReference type="ARBA" id="ARBA00022737"/>
    </source>
</evidence>
<evidence type="ECO:0000256" key="7">
    <source>
        <dbReference type="ARBA" id="ARBA00022741"/>
    </source>
</evidence>
<comment type="subcellular location">
    <subcellularLocation>
        <location evidence="1">Membrane</location>
        <topology evidence="1">Single-pass membrane protein</topology>
    </subcellularLocation>
</comment>
<dbReference type="PANTHER" id="PTHR27002">
    <property type="entry name" value="RECEPTOR-LIKE SERINE/THREONINE-PROTEIN KINASE SD1-8"/>
    <property type="match status" value="1"/>
</dbReference>
<keyword evidence="12" id="KW-0325">Glycoprotein</keyword>
<dbReference type="InterPro" id="IPR000719">
    <property type="entry name" value="Prot_kinase_dom"/>
</dbReference>
<protein>
    <submittedName>
        <fullName evidence="18">Uncharacterized protein</fullName>
    </submittedName>
</protein>
<organism evidence="18 19">
    <name type="scientific">Rhynchospora tenuis</name>
    <dbReference type="NCBI Taxonomy" id="198213"/>
    <lineage>
        <taxon>Eukaryota</taxon>
        <taxon>Viridiplantae</taxon>
        <taxon>Streptophyta</taxon>
        <taxon>Embryophyta</taxon>
        <taxon>Tracheophyta</taxon>
        <taxon>Spermatophyta</taxon>
        <taxon>Magnoliopsida</taxon>
        <taxon>Liliopsida</taxon>
        <taxon>Poales</taxon>
        <taxon>Cyperaceae</taxon>
        <taxon>Cyperoideae</taxon>
        <taxon>Rhynchosporeae</taxon>
        <taxon>Rhynchospora</taxon>
    </lineage>
</organism>
<evidence type="ECO:0000256" key="10">
    <source>
        <dbReference type="ARBA" id="ARBA00022989"/>
    </source>
</evidence>
<evidence type="ECO:0000256" key="9">
    <source>
        <dbReference type="ARBA" id="ARBA00022840"/>
    </source>
</evidence>
<accession>A0AAD5W9F5</accession>
<feature type="domain" description="Gnk2-homologous" evidence="17">
    <location>
        <begin position="38"/>
        <end position="142"/>
    </location>
</feature>
<dbReference type="InterPro" id="IPR001245">
    <property type="entry name" value="Ser-Thr/Tyr_kinase_cat_dom"/>
</dbReference>
<feature type="transmembrane region" description="Helical" evidence="15">
    <location>
        <begin position="301"/>
        <end position="324"/>
    </location>
</feature>
<dbReference type="InterPro" id="IPR002902">
    <property type="entry name" value="GNK2"/>
</dbReference>
<evidence type="ECO:0000256" key="2">
    <source>
        <dbReference type="ARBA" id="ARBA00022527"/>
    </source>
</evidence>
<evidence type="ECO:0000256" key="13">
    <source>
        <dbReference type="PROSITE-ProRule" id="PRU10141"/>
    </source>
</evidence>
<evidence type="ECO:0000256" key="1">
    <source>
        <dbReference type="ARBA" id="ARBA00004167"/>
    </source>
</evidence>
<keyword evidence="7 13" id="KW-0547">Nucleotide-binding</keyword>
<evidence type="ECO:0000256" key="5">
    <source>
        <dbReference type="ARBA" id="ARBA00022729"/>
    </source>
</evidence>
<dbReference type="GO" id="GO:0005524">
    <property type="term" value="F:ATP binding"/>
    <property type="evidence" value="ECO:0007669"/>
    <property type="project" value="UniProtKB-UniRule"/>
</dbReference>
<evidence type="ECO:0000256" key="11">
    <source>
        <dbReference type="ARBA" id="ARBA00023136"/>
    </source>
</evidence>